<dbReference type="PANTHER" id="PTHR43377:SF1">
    <property type="entry name" value="BILIVERDIN REDUCTASE A"/>
    <property type="match status" value="1"/>
</dbReference>
<gene>
    <name evidence="3" type="ORF">US31_C0008G0012</name>
</gene>
<dbReference type="PANTHER" id="PTHR43377">
    <property type="entry name" value="BILIVERDIN REDUCTASE A"/>
    <property type="match status" value="1"/>
</dbReference>
<dbReference type="InterPro" id="IPR000683">
    <property type="entry name" value="Gfo/Idh/MocA-like_OxRdtase_N"/>
</dbReference>
<proteinExistence type="predicted"/>
<dbReference type="InterPro" id="IPR055170">
    <property type="entry name" value="GFO_IDH_MocA-like_dom"/>
</dbReference>
<dbReference type="GO" id="GO:0000166">
    <property type="term" value="F:nucleotide binding"/>
    <property type="evidence" value="ECO:0007669"/>
    <property type="project" value="InterPro"/>
</dbReference>
<accession>A0A0G0I1Q1</accession>
<dbReference type="InterPro" id="IPR036291">
    <property type="entry name" value="NAD(P)-bd_dom_sf"/>
</dbReference>
<dbReference type="AlphaFoldDB" id="A0A0G0I1Q1"/>
<protein>
    <submittedName>
        <fullName evidence="3">Oxidoreductase domain-containing protein</fullName>
    </submittedName>
</protein>
<evidence type="ECO:0000259" key="1">
    <source>
        <dbReference type="Pfam" id="PF01408"/>
    </source>
</evidence>
<dbReference type="InterPro" id="IPR051450">
    <property type="entry name" value="Gfo/Idh/MocA_Oxidoreductases"/>
</dbReference>
<evidence type="ECO:0000313" key="3">
    <source>
        <dbReference type="EMBL" id="KKQ18169.1"/>
    </source>
</evidence>
<dbReference type="EMBL" id="LBSM01000008">
    <property type="protein sequence ID" value="KKQ18169.1"/>
    <property type="molecule type" value="Genomic_DNA"/>
</dbReference>
<dbReference type="SUPFAM" id="SSF55347">
    <property type="entry name" value="Glyceraldehyde-3-phosphate dehydrogenase-like, C-terminal domain"/>
    <property type="match status" value="1"/>
</dbReference>
<name>A0A0G0I1Q1_9BACT</name>
<organism evidence="3 4">
    <name type="scientific">Berkelbacteria bacterium GW2011_GWA1_36_9</name>
    <dbReference type="NCBI Taxonomy" id="1618331"/>
    <lineage>
        <taxon>Bacteria</taxon>
        <taxon>Candidatus Berkelbacteria</taxon>
    </lineage>
</organism>
<evidence type="ECO:0000313" key="4">
    <source>
        <dbReference type="Proteomes" id="UP000034508"/>
    </source>
</evidence>
<dbReference type="PATRIC" id="fig|1618331.3.peg.540"/>
<reference evidence="3 4" key="1">
    <citation type="journal article" date="2015" name="Nature">
        <title>rRNA introns, odd ribosomes, and small enigmatic genomes across a large radiation of phyla.</title>
        <authorList>
            <person name="Brown C.T."/>
            <person name="Hug L.A."/>
            <person name="Thomas B.C."/>
            <person name="Sharon I."/>
            <person name="Castelle C.J."/>
            <person name="Singh A."/>
            <person name="Wilkins M.J."/>
            <person name="Williams K.H."/>
            <person name="Banfield J.F."/>
        </authorList>
    </citation>
    <scope>NUCLEOTIDE SEQUENCE [LARGE SCALE GENOMIC DNA]</scope>
</reference>
<comment type="caution">
    <text evidence="3">The sequence shown here is derived from an EMBL/GenBank/DDBJ whole genome shotgun (WGS) entry which is preliminary data.</text>
</comment>
<dbReference type="Gene3D" id="3.30.360.10">
    <property type="entry name" value="Dihydrodipicolinate Reductase, domain 2"/>
    <property type="match status" value="1"/>
</dbReference>
<feature type="domain" description="GFO/IDH/MocA-like oxidoreductase" evidence="2">
    <location>
        <begin position="133"/>
        <end position="255"/>
    </location>
</feature>
<dbReference type="Pfam" id="PF01408">
    <property type="entry name" value="GFO_IDH_MocA"/>
    <property type="match status" value="1"/>
</dbReference>
<feature type="domain" description="Gfo/Idh/MocA-like oxidoreductase N-terminal" evidence="1">
    <location>
        <begin position="5"/>
        <end position="122"/>
    </location>
</feature>
<dbReference type="Proteomes" id="UP000034508">
    <property type="component" value="Unassembled WGS sequence"/>
</dbReference>
<dbReference type="Gene3D" id="3.40.50.720">
    <property type="entry name" value="NAD(P)-binding Rossmann-like Domain"/>
    <property type="match status" value="1"/>
</dbReference>
<dbReference type="Pfam" id="PF22725">
    <property type="entry name" value="GFO_IDH_MocA_C3"/>
    <property type="match status" value="1"/>
</dbReference>
<dbReference type="SUPFAM" id="SSF51735">
    <property type="entry name" value="NAD(P)-binding Rossmann-fold domains"/>
    <property type="match status" value="1"/>
</dbReference>
<sequence>MINKKIIVVGCGSIGARHLKNLFSLRIKNLVAVDLDQKRLENLKRDIPNLKTYKGLETALRKEKGIDAGFVCTPTSLHIPVALKLAEAKINLFIEKPLSHNLKGVLKLVKLVKGKKLITMMGMNYRFHPGLKLIKQIIDERKIGKIYSIVAFGGHYLPDWHPNADYRKEYAAQKKLGGGVLLTSIHGLDYLRWLVGEPKWVFGHIDKVSNLEIDVEDVAFAFFETDKRIKVSIYTDFLQRVPQHGLDVIGEKGTIKWNFYENKVDIYDPRGKKWISKKFKFETNDMYIDELKYFLYRLKLRKHIEDLNIEDGAKTLQLALAVKTNYSIRKYFSFSNEN</sequence>
<evidence type="ECO:0000259" key="2">
    <source>
        <dbReference type="Pfam" id="PF22725"/>
    </source>
</evidence>